<evidence type="ECO:0000256" key="12">
    <source>
        <dbReference type="ARBA" id="ARBA00023136"/>
    </source>
</evidence>
<protein>
    <recommendedName>
        <fullName evidence="3">cytochrome-c oxidase</fullName>
        <ecNumber evidence="3">7.1.1.9</ecNumber>
    </recommendedName>
    <alternativeName>
        <fullName evidence="14">Cytochrome aa3 subunit 2</fullName>
    </alternativeName>
</protein>
<keyword evidence="4" id="KW-0813">Transport</keyword>
<organism evidence="19 20">
    <name type="scientific">Aromatoleum buckelii</name>
    <dbReference type="NCBI Taxonomy" id="200254"/>
    <lineage>
        <taxon>Bacteria</taxon>
        <taxon>Pseudomonadati</taxon>
        <taxon>Pseudomonadota</taxon>
        <taxon>Betaproteobacteria</taxon>
        <taxon>Rhodocyclales</taxon>
        <taxon>Rhodocyclaceae</taxon>
        <taxon>Aromatoleum</taxon>
    </lineage>
</organism>
<keyword evidence="20" id="KW-1185">Reference proteome</keyword>
<dbReference type="InterPro" id="IPR036257">
    <property type="entry name" value="Cyt_c_oxidase_su2_TM_sf"/>
</dbReference>
<comment type="subcellular location">
    <subcellularLocation>
        <location evidence="1">Membrane</location>
        <topology evidence="1">Multi-pass membrane protein</topology>
    </subcellularLocation>
</comment>
<dbReference type="PANTHER" id="PTHR22888:SF9">
    <property type="entry name" value="CYTOCHROME C OXIDASE SUBUNIT 2"/>
    <property type="match status" value="1"/>
</dbReference>
<feature type="transmembrane region" description="Helical" evidence="17">
    <location>
        <begin position="91"/>
        <end position="112"/>
    </location>
</feature>
<feature type="region of interest" description="Disordered" evidence="16">
    <location>
        <begin position="244"/>
        <end position="268"/>
    </location>
</feature>
<evidence type="ECO:0000256" key="2">
    <source>
        <dbReference type="ARBA" id="ARBA00007866"/>
    </source>
</evidence>
<keyword evidence="10 17" id="KW-1133">Transmembrane helix</keyword>
<evidence type="ECO:0000256" key="16">
    <source>
        <dbReference type="SAM" id="MobiDB-lite"/>
    </source>
</evidence>
<comment type="function">
    <text evidence="13">Subunits I and II form the functional core of the enzyme complex. Electrons originating in cytochrome c are transferred via heme a and Cu(A) to the binuclear center formed by heme a3 and Cu(B).</text>
</comment>
<evidence type="ECO:0000256" key="1">
    <source>
        <dbReference type="ARBA" id="ARBA00004141"/>
    </source>
</evidence>
<evidence type="ECO:0000256" key="13">
    <source>
        <dbReference type="ARBA" id="ARBA00024688"/>
    </source>
</evidence>
<dbReference type="PANTHER" id="PTHR22888">
    <property type="entry name" value="CYTOCHROME C OXIDASE, SUBUNIT II"/>
    <property type="match status" value="1"/>
</dbReference>
<evidence type="ECO:0000256" key="8">
    <source>
        <dbReference type="ARBA" id="ARBA00022967"/>
    </source>
</evidence>
<evidence type="ECO:0000256" key="9">
    <source>
        <dbReference type="ARBA" id="ARBA00022982"/>
    </source>
</evidence>
<feature type="domain" description="Cytochrome oxidase subunit II copper A binding" evidence="18">
    <location>
        <begin position="124"/>
        <end position="236"/>
    </location>
</feature>
<keyword evidence="8" id="KW-1278">Translocase</keyword>
<evidence type="ECO:0000256" key="5">
    <source>
        <dbReference type="ARBA" id="ARBA00022660"/>
    </source>
</evidence>
<dbReference type="InterPro" id="IPR002429">
    <property type="entry name" value="CcO_II-like_C"/>
</dbReference>
<feature type="transmembrane region" description="Helical" evidence="17">
    <location>
        <begin position="48"/>
        <end position="70"/>
    </location>
</feature>
<reference evidence="19" key="1">
    <citation type="submission" date="2019-12" db="EMBL/GenBank/DDBJ databases">
        <title>Comparative genomics gives insights into the taxonomy of the Azoarcus-Aromatoleum group and reveals separate origins of nif in the plant-associated Azoarcus and non-plant-associated Aromatoleum sub-groups.</title>
        <authorList>
            <person name="Lafos M."/>
            <person name="Maluk M."/>
            <person name="Batista M."/>
            <person name="Junghare M."/>
            <person name="Carmona M."/>
            <person name="Faoro H."/>
            <person name="Cruz L.M."/>
            <person name="Battistoni F."/>
            <person name="De Souza E."/>
            <person name="Pedrosa F."/>
            <person name="Chen W.-M."/>
            <person name="Poole P.S."/>
            <person name="Dixon R.A."/>
            <person name="James E.K."/>
        </authorList>
    </citation>
    <scope>NUCLEOTIDE SEQUENCE</scope>
    <source>
        <strain evidence="19">U120</strain>
    </source>
</reference>
<evidence type="ECO:0000256" key="17">
    <source>
        <dbReference type="SAM" id="Phobius"/>
    </source>
</evidence>
<evidence type="ECO:0000256" key="3">
    <source>
        <dbReference type="ARBA" id="ARBA00012949"/>
    </source>
</evidence>
<dbReference type="InterPro" id="IPR034236">
    <property type="entry name" value="CuRO_CcO_Caa3_II"/>
</dbReference>
<dbReference type="Gene3D" id="2.60.40.420">
    <property type="entry name" value="Cupredoxins - blue copper proteins"/>
    <property type="match status" value="1"/>
</dbReference>
<dbReference type="NCBIfam" id="TIGR02866">
    <property type="entry name" value="CoxB"/>
    <property type="match status" value="1"/>
</dbReference>
<evidence type="ECO:0000259" key="18">
    <source>
        <dbReference type="PROSITE" id="PS50857"/>
    </source>
</evidence>
<dbReference type="GO" id="GO:0016491">
    <property type="term" value="F:oxidoreductase activity"/>
    <property type="evidence" value="ECO:0007669"/>
    <property type="project" value="UniProtKB-KW"/>
</dbReference>
<dbReference type="EMBL" id="WTVH01000008">
    <property type="protein sequence ID" value="NMF92848.1"/>
    <property type="molecule type" value="Genomic_DNA"/>
</dbReference>
<comment type="similarity">
    <text evidence="2">Belongs to the cytochrome c oxidase subunit 2 family.</text>
</comment>
<dbReference type="CDD" id="cd04213">
    <property type="entry name" value="CuRO_CcO_Caa3_II"/>
    <property type="match status" value="1"/>
</dbReference>
<dbReference type="InterPro" id="IPR001505">
    <property type="entry name" value="Copper_CuA"/>
</dbReference>
<dbReference type="InterPro" id="IPR045187">
    <property type="entry name" value="CcO_II"/>
</dbReference>
<sequence length="280" mass="29448">MPLPSARPAAALSVQSMLPALVVPWLAACDGPQSILDPAGPAARGVTLLWWPMLIVATVVLVGVTAAWIVAMLRRPRDFSPEEAKRISRRWVVSGGILLPAASIVLLLGFGVPVGDRMLPRRGEAPLRIDVTARQWQWDVAYPGDGVVLVDELHLPAGRAVHIHVTSADVIHSFWVPRLGPKIDAVPGRTNVLRLQADEAGSLRGQCSEFCGTGHAHMVLKVHVHTEAGFSAWLTERAAAAHVGGKDPAGATPGGALPAPAAPGAARNPPRLVSGVAFLP</sequence>
<comment type="catalytic activity">
    <reaction evidence="15">
        <text>4 Fe(II)-[cytochrome c] + O2 + 8 H(+)(in) = 4 Fe(III)-[cytochrome c] + 2 H2O + 4 H(+)(out)</text>
        <dbReference type="Rhea" id="RHEA:11436"/>
        <dbReference type="Rhea" id="RHEA-COMP:10350"/>
        <dbReference type="Rhea" id="RHEA-COMP:14399"/>
        <dbReference type="ChEBI" id="CHEBI:15377"/>
        <dbReference type="ChEBI" id="CHEBI:15378"/>
        <dbReference type="ChEBI" id="CHEBI:15379"/>
        <dbReference type="ChEBI" id="CHEBI:29033"/>
        <dbReference type="ChEBI" id="CHEBI:29034"/>
        <dbReference type="EC" id="7.1.1.9"/>
    </reaction>
</comment>
<keyword evidence="19" id="KW-0560">Oxidoreductase</keyword>
<evidence type="ECO:0000313" key="20">
    <source>
        <dbReference type="Proteomes" id="UP000601990"/>
    </source>
</evidence>
<feature type="compositionally biased region" description="Low complexity" evidence="16">
    <location>
        <begin position="248"/>
        <end position="268"/>
    </location>
</feature>
<evidence type="ECO:0000256" key="10">
    <source>
        <dbReference type="ARBA" id="ARBA00022989"/>
    </source>
</evidence>
<dbReference type="EC" id="7.1.1.9" evidence="3"/>
<dbReference type="InterPro" id="IPR008972">
    <property type="entry name" value="Cupredoxin"/>
</dbReference>
<name>A0ABX1N131_9RHOO</name>
<keyword evidence="7" id="KW-0479">Metal-binding</keyword>
<gene>
    <name evidence="19" type="primary">coxB</name>
    <name evidence="19" type="ORF">GO608_05855</name>
</gene>
<dbReference type="SUPFAM" id="SSF49503">
    <property type="entry name" value="Cupredoxins"/>
    <property type="match status" value="1"/>
</dbReference>
<dbReference type="PROSITE" id="PS51257">
    <property type="entry name" value="PROKAR_LIPOPROTEIN"/>
    <property type="match status" value="1"/>
</dbReference>
<comment type="caution">
    <text evidence="19">The sequence shown here is derived from an EMBL/GenBank/DDBJ whole genome shotgun (WGS) entry which is preliminary data.</text>
</comment>
<dbReference type="Pfam" id="PF00116">
    <property type="entry name" value="COX2"/>
    <property type="match status" value="1"/>
</dbReference>
<dbReference type="InterPro" id="IPR014222">
    <property type="entry name" value="Cyt_c_oxidase_su2"/>
</dbReference>
<evidence type="ECO:0000256" key="6">
    <source>
        <dbReference type="ARBA" id="ARBA00022692"/>
    </source>
</evidence>
<proteinExistence type="inferred from homology"/>
<dbReference type="RefSeq" id="WP_169198144.1">
    <property type="nucleotide sequence ID" value="NZ_WTVH02000010.1"/>
</dbReference>
<keyword evidence="5" id="KW-0679">Respiratory chain</keyword>
<dbReference type="PROSITE" id="PS00078">
    <property type="entry name" value="COX2"/>
    <property type="match status" value="1"/>
</dbReference>
<evidence type="ECO:0000256" key="14">
    <source>
        <dbReference type="ARBA" id="ARBA00031399"/>
    </source>
</evidence>
<keyword evidence="11" id="KW-0186">Copper</keyword>
<keyword evidence="6 17" id="KW-0812">Transmembrane</keyword>
<accession>A0ABX1N131</accession>
<evidence type="ECO:0000313" key="19">
    <source>
        <dbReference type="EMBL" id="NMF92848.1"/>
    </source>
</evidence>
<dbReference type="Gene3D" id="1.10.287.90">
    <property type="match status" value="1"/>
</dbReference>
<evidence type="ECO:0000256" key="15">
    <source>
        <dbReference type="ARBA" id="ARBA00047816"/>
    </source>
</evidence>
<evidence type="ECO:0000256" key="7">
    <source>
        <dbReference type="ARBA" id="ARBA00022723"/>
    </source>
</evidence>
<dbReference type="PROSITE" id="PS50857">
    <property type="entry name" value="COX2_CUA"/>
    <property type="match status" value="1"/>
</dbReference>
<evidence type="ECO:0000256" key="11">
    <source>
        <dbReference type="ARBA" id="ARBA00023008"/>
    </source>
</evidence>
<dbReference type="Proteomes" id="UP000601990">
    <property type="component" value="Unassembled WGS sequence"/>
</dbReference>
<evidence type="ECO:0000256" key="4">
    <source>
        <dbReference type="ARBA" id="ARBA00022448"/>
    </source>
</evidence>
<keyword evidence="9" id="KW-0249">Electron transport</keyword>
<keyword evidence="12 17" id="KW-0472">Membrane</keyword>